<evidence type="ECO:0000256" key="9">
    <source>
        <dbReference type="ARBA" id="ARBA00023136"/>
    </source>
</evidence>
<evidence type="ECO:0000256" key="5">
    <source>
        <dbReference type="ARBA" id="ARBA00022737"/>
    </source>
</evidence>
<feature type="repeat" description="Solcar" evidence="10">
    <location>
        <begin position="18"/>
        <end position="107"/>
    </location>
</feature>
<dbReference type="GO" id="GO:1990519">
    <property type="term" value="P:pyrimidine nucleotide import into mitochondrion"/>
    <property type="evidence" value="ECO:0007669"/>
    <property type="project" value="TreeGrafter"/>
</dbReference>
<evidence type="ECO:0000256" key="10">
    <source>
        <dbReference type="PROSITE-ProRule" id="PRU00282"/>
    </source>
</evidence>
<sequence>MSKRVTHEGVFGDRNFFWASAAIMSLAMFAKLTAVTIAYPYNVVMNHLRTVNKYTGKHDYVHILPTLRHIYHTDGLIGFYKGLTPQLLRSVISKAAQIYSFELFMFAYVNVRDRKRAELVSTDNISNSRKSDIE</sequence>
<dbReference type="Pfam" id="PF00153">
    <property type="entry name" value="Mito_carr"/>
    <property type="match status" value="1"/>
</dbReference>
<dbReference type="GO" id="GO:0015218">
    <property type="term" value="F:pyrimidine nucleotide transmembrane transporter activity"/>
    <property type="evidence" value="ECO:0007669"/>
    <property type="project" value="InterPro"/>
</dbReference>
<evidence type="ECO:0000256" key="3">
    <source>
        <dbReference type="ARBA" id="ARBA00022448"/>
    </source>
</evidence>
<protein>
    <submittedName>
        <fullName evidence="13">Putative mitochondrial carrier C688.09</fullName>
    </submittedName>
</protein>
<keyword evidence="4 10" id="KW-0812">Transmembrane</keyword>
<evidence type="ECO:0000256" key="8">
    <source>
        <dbReference type="ARBA" id="ARBA00023128"/>
    </source>
</evidence>
<feature type="transmembrane region" description="Helical" evidence="12">
    <location>
        <begin position="16"/>
        <end position="39"/>
    </location>
</feature>
<keyword evidence="6" id="KW-0999">Mitochondrion inner membrane</keyword>
<comment type="subcellular location">
    <subcellularLocation>
        <location evidence="1">Mitochondrion inner membrane</location>
        <topology evidence="1">Multi-pass membrane protein</topology>
    </subcellularLocation>
</comment>
<keyword evidence="7 12" id="KW-1133">Transmembrane helix</keyword>
<evidence type="ECO:0000256" key="7">
    <source>
        <dbReference type="ARBA" id="ARBA00022989"/>
    </source>
</evidence>
<dbReference type="InterPro" id="IPR018108">
    <property type="entry name" value="MCP_transmembrane"/>
</dbReference>
<organism evidence="13">
    <name type="scientific">Lygus hesperus</name>
    <name type="common">Western plant bug</name>
    <dbReference type="NCBI Taxonomy" id="30085"/>
    <lineage>
        <taxon>Eukaryota</taxon>
        <taxon>Metazoa</taxon>
        <taxon>Ecdysozoa</taxon>
        <taxon>Arthropoda</taxon>
        <taxon>Hexapoda</taxon>
        <taxon>Insecta</taxon>
        <taxon>Pterygota</taxon>
        <taxon>Neoptera</taxon>
        <taxon>Paraneoptera</taxon>
        <taxon>Hemiptera</taxon>
        <taxon>Heteroptera</taxon>
        <taxon>Panheteroptera</taxon>
        <taxon>Cimicomorpha</taxon>
        <taxon>Miridae</taxon>
        <taxon>Mirini</taxon>
        <taxon>Lygus</taxon>
    </lineage>
</organism>
<dbReference type="GO" id="GO:0005743">
    <property type="term" value="C:mitochondrial inner membrane"/>
    <property type="evidence" value="ECO:0007669"/>
    <property type="project" value="UniProtKB-SubCell"/>
</dbReference>
<accession>A0A0A9Z495</accession>
<keyword evidence="5" id="KW-0677">Repeat</keyword>
<evidence type="ECO:0000256" key="4">
    <source>
        <dbReference type="ARBA" id="ARBA00022692"/>
    </source>
</evidence>
<dbReference type="EMBL" id="GBHO01004898">
    <property type="protein sequence ID" value="JAG38706.1"/>
    <property type="molecule type" value="Transcribed_RNA"/>
</dbReference>
<comment type="similarity">
    <text evidence="2 11">Belongs to the mitochondrial carrier (TC 2.A.29) family.</text>
</comment>
<evidence type="ECO:0000256" key="12">
    <source>
        <dbReference type="SAM" id="Phobius"/>
    </source>
</evidence>
<gene>
    <name evidence="13" type="primary">SPAC688.09</name>
    <name evidence="13" type="ORF">CM83_99025</name>
</gene>
<proteinExistence type="inferred from homology"/>
<name>A0A0A9Z495_LYGHE</name>
<keyword evidence="3 11" id="KW-0813">Transport</keyword>
<dbReference type="InterPro" id="IPR049562">
    <property type="entry name" value="SLC25A33/36-like"/>
</dbReference>
<evidence type="ECO:0000313" key="13">
    <source>
        <dbReference type="EMBL" id="JAG38706.1"/>
    </source>
</evidence>
<keyword evidence="8" id="KW-0496">Mitochondrion</keyword>
<keyword evidence="9 10" id="KW-0472">Membrane</keyword>
<evidence type="ECO:0000256" key="2">
    <source>
        <dbReference type="ARBA" id="ARBA00006375"/>
    </source>
</evidence>
<dbReference type="SUPFAM" id="SSF103506">
    <property type="entry name" value="Mitochondrial carrier"/>
    <property type="match status" value="1"/>
</dbReference>
<dbReference type="Gene3D" id="1.50.40.10">
    <property type="entry name" value="Mitochondrial carrier domain"/>
    <property type="match status" value="1"/>
</dbReference>
<dbReference type="PROSITE" id="PS50920">
    <property type="entry name" value="SOLCAR"/>
    <property type="match status" value="1"/>
</dbReference>
<evidence type="ECO:0000256" key="6">
    <source>
        <dbReference type="ARBA" id="ARBA00022792"/>
    </source>
</evidence>
<reference evidence="13" key="2">
    <citation type="submission" date="2014-07" db="EMBL/GenBank/DDBJ databases">
        <authorList>
            <person name="Hull J."/>
        </authorList>
    </citation>
    <scope>NUCLEOTIDE SEQUENCE</scope>
</reference>
<dbReference type="InterPro" id="IPR023395">
    <property type="entry name" value="MCP_dom_sf"/>
</dbReference>
<dbReference type="PANTHER" id="PTHR45829">
    <property type="entry name" value="MITOCHONDRIAL CARRIER PROTEIN RIM2"/>
    <property type="match status" value="1"/>
</dbReference>
<reference evidence="13" key="1">
    <citation type="journal article" date="2014" name="PLoS ONE">
        <title>Transcriptome-Based Identification of ABC Transporters in the Western Tarnished Plant Bug Lygus hesperus.</title>
        <authorList>
            <person name="Hull J.J."/>
            <person name="Chaney K."/>
            <person name="Geib S.M."/>
            <person name="Fabrick J.A."/>
            <person name="Brent C.S."/>
            <person name="Walsh D."/>
            <person name="Lavine L.C."/>
        </authorList>
    </citation>
    <scope>NUCLEOTIDE SEQUENCE</scope>
</reference>
<dbReference type="PANTHER" id="PTHR45829:SF4">
    <property type="entry name" value="MITOCHONDRIAL CARRIER PROTEIN RIM2"/>
    <property type="match status" value="1"/>
</dbReference>
<evidence type="ECO:0000256" key="1">
    <source>
        <dbReference type="ARBA" id="ARBA00004448"/>
    </source>
</evidence>
<evidence type="ECO:0000256" key="11">
    <source>
        <dbReference type="RuleBase" id="RU000488"/>
    </source>
</evidence>
<dbReference type="AlphaFoldDB" id="A0A0A9Z495"/>